<dbReference type="GO" id="GO:0008202">
    <property type="term" value="P:steroid metabolic process"/>
    <property type="evidence" value="ECO:0007669"/>
    <property type="project" value="TreeGrafter"/>
</dbReference>
<dbReference type="InterPro" id="IPR036291">
    <property type="entry name" value="NAD(P)-bd_dom_sf"/>
</dbReference>
<feature type="transmembrane region" description="Helical" evidence="1">
    <location>
        <begin position="12"/>
        <end position="30"/>
    </location>
</feature>
<keyword evidence="1" id="KW-0472">Membrane</keyword>
<accession>A0A077Z114</accession>
<proteinExistence type="predicted"/>
<dbReference type="AlphaFoldDB" id="A0A077Z114"/>
<dbReference type="EMBL" id="HG805819">
    <property type="protein sequence ID" value="CDW52295.1"/>
    <property type="molecule type" value="Genomic_DNA"/>
</dbReference>
<sequence length="362" mass="40898">MIAAPNEMTVSLVIGFISFAFVVPLFCKMLEMFLRRRSTIGNLTKKAVFITGCDSGFGRLLALRTVALGMPTFAACKTEKGVQSLKQLLSDISPKSSEKAWVLQLDITSQSDVEEAYAFVRKNLGSSELWALVNNAGILGVSLPDEWLTIDDYRQAMEVNFFGQIRVAQTFRPMLENSHGRMIFMSSVLGRVSAPLLGPYQTTKHALDSYVDMLRQELLCRNVFVSVMEPGFFTTDLTHRGDPLQLCIDQGRLSEKEAEEFAGKQLLLILFLLWNCKLLAYGSHKRFLEVLCSQKTEMVTRAYEEAITSKYPRYRYSVGLDAFLLWLPLAYAPTWFSLWLSAIVGKILDVNKILEKRRVHSS</sequence>
<keyword evidence="1" id="KW-1133">Transmembrane helix</keyword>
<evidence type="ECO:0000313" key="2">
    <source>
        <dbReference type="EMBL" id="CDW52295.1"/>
    </source>
</evidence>
<dbReference type="PANTHER" id="PTHR43313">
    <property type="entry name" value="SHORT-CHAIN DEHYDROGENASE/REDUCTASE FAMILY 9C"/>
    <property type="match status" value="1"/>
</dbReference>
<dbReference type="GO" id="GO:0016491">
    <property type="term" value="F:oxidoreductase activity"/>
    <property type="evidence" value="ECO:0007669"/>
    <property type="project" value="TreeGrafter"/>
</dbReference>
<organism evidence="2 3">
    <name type="scientific">Trichuris trichiura</name>
    <name type="common">Whipworm</name>
    <name type="synonym">Trichocephalus trichiurus</name>
    <dbReference type="NCBI Taxonomy" id="36087"/>
    <lineage>
        <taxon>Eukaryota</taxon>
        <taxon>Metazoa</taxon>
        <taxon>Ecdysozoa</taxon>
        <taxon>Nematoda</taxon>
        <taxon>Enoplea</taxon>
        <taxon>Dorylaimia</taxon>
        <taxon>Trichinellida</taxon>
        <taxon>Trichuridae</taxon>
        <taxon>Trichuris</taxon>
    </lineage>
</organism>
<dbReference type="STRING" id="36087.A0A077Z114"/>
<name>A0A077Z114_TRITR</name>
<dbReference type="Gene3D" id="3.40.50.720">
    <property type="entry name" value="NAD(P)-binding Rossmann-like Domain"/>
    <property type="match status" value="1"/>
</dbReference>
<reference evidence="2" key="2">
    <citation type="submission" date="2014-03" db="EMBL/GenBank/DDBJ databases">
        <title>The whipworm genome and dual-species transcriptomics of an intimate host-pathogen interaction.</title>
        <authorList>
            <person name="Foth B.J."/>
            <person name="Tsai I.J."/>
            <person name="Reid A.J."/>
            <person name="Bancroft A.J."/>
            <person name="Nichol S."/>
            <person name="Tracey A."/>
            <person name="Holroyd N."/>
            <person name="Cotton J.A."/>
            <person name="Stanley E.J."/>
            <person name="Zarowiecki M."/>
            <person name="Liu J.Z."/>
            <person name="Huckvale T."/>
            <person name="Cooper P.J."/>
            <person name="Grencis R.K."/>
            <person name="Berriman M."/>
        </authorList>
    </citation>
    <scope>NUCLEOTIDE SEQUENCE [LARGE SCALE GENOMIC DNA]</scope>
</reference>
<keyword evidence="3" id="KW-1185">Reference proteome</keyword>
<evidence type="ECO:0000313" key="3">
    <source>
        <dbReference type="Proteomes" id="UP000030665"/>
    </source>
</evidence>
<dbReference type="OrthoDB" id="2102561at2759"/>
<keyword evidence="1" id="KW-0812">Transmembrane</keyword>
<protein>
    <submittedName>
        <fullName evidence="2">17 beta hydroxysteroid dehydrogenase type 6</fullName>
    </submittedName>
</protein>
<gene>
    <name evidence="2" type="ORF">TTRE_0000055401</name>
</gene>
<feature type="transmembrane region" description="Helical" evidence="1">
    <location>
        <begin position="323"/>
        <end position="348"/>
    </location>
</feature>
<dbReference type="InterPro" id="IPR002347">
    <property type="entry name" value="SDR_fam"/>
</dbReference>
<dbReference type="Proteomes" id="UP000030665">
    <property type="component" value="Unassembled WGS sequence"/>
</dbReference>
<reference evidence="2" key="1">
    <citation type="submission" date="2014-01" db="EMBL/GenBank/DDBJ databases">
        <authorList>
            <person name="Aslett M."/>
        </authorList>
    </citation>
    <scope>NUCLEOTIDE SEQUENCE</scope>
</reference>
<evidence type="ECO:0000256" key="1">
    <source>
        <dbReference type="SAM" id="Phobius"/>
    </source>
</evidence>
<dbReference type="Pfam" id="PF00106">
    <property type="entry name" value="adh_short"/>
    <property type="match status" value="1"/>
</dbReference>
<dbReference type="SUPFAM" id="SSF51735">
    <property type="entry name" value="NAD(P)-binding Rossmann-fold domains"/>
    <property type="match status" value="1"/>
</dbReference>
<dbReference type="PRINTS" id="PR00081">
    <property type="entry name" value="GDHRDH"/>
</dbReference>
<dbReference type="PANTHER" id="PTHR43313:SF1">
    <property type="entry name" value="3BETA-HYDROXYSTEROID DEHYDROGENASE DHS-16"/>
    <property type="match status" value="1"/>
</dbReference>